<dbReference type="AlphaFoldDB" id="A0A0J8X0V7"/>
<dbReference type="EMBL" id="LFOD01000005">
    <property type="protein sequence ID" value="KMV19054.1"/>
    <property type="molecule type" value="Genomic_DNA"/>
</dbReference>
<reference evidence="2 3" key="1">
    <citation type="submission" date="2015-06" db="EMBL/GenBank/DDBJ databases">
        <title>Genome sequence of Mycobacterium conceptionense strain MLE.</title>
        <authorList>
            <person name="Greninger A.L."/>
            <person name="Cunningham G."/>
            <person name="Chiu C.Y."/>
            <person name="Miller S."/>
        </authorList>
    </citation>
    <scope>NUCLEOTIDE SEQUENCE [LARGE SCALE GENOMIC DNA]</scope>
    <source>
        <strain evidence="2 3">MLE</strain>
    </source>
</reference>
<name>A0A0J8X0V7_9MYCO</name>
<protein>
    <submittedName>
        <fullName evidence="2">Uncharacterized protein</fullName>
    </submittedName>
</protein>
<proteinExistence type="predicted"/>
<dbReference type="Proteomes" id="UP000037594">
    <property type="component" value="Unassembled WGS sequence"/>
</dbReference>
<evidence type="ECO:0000313" key="2">
    <source>
        <dbReference type="EMBL" id="KMV19054.1"/>
    </source>
</evidence>
<accession>A0A0J8X0V7</accession>
<feature type="region of interest" description="Disordered" evidence="1">
    <location>
        <begin position="50"/>
        <end position="84"/>
    </location>
</feature>
<comment type="caution">
    <text evidence="2">The sequence shown here is derived from an EMBL/GenBank/DDBJ whole genome shotgun (WGS) entry which is preliminary data.</text>
</comment>
<dbReference type="PATRIC" id="fig|451644.5.peg.1913"/>
<gene>
    <name evidence="2" type="ORF">ACT17_09315</name>
</gene>
<evidence type="ECO:0000313" key="3">
    <source>
        <dbReference type="Proteomes" id="UP000037594"/>
    </source>
</evidence>
<organism evidence="2 3">
    <name type="scientific">Mycolicibacterium conceptionense</name>
    <dbReference type="NCBI Taxonomy" id="451644"/>
    <lineage>
        <taxon>Bacteria</taxon>
        <taxon>Bacillati</taxon>
        <taxon>Actinomycetota</taxon>
        <taxon>Actinomycetes</taxon>
        <taxon>Mycobacteriales</taxon>
        <taxon>Mycobacteriaceae</taxon>
        <taxon>Mycolicibacterium</taxon>
    </lineage>
</organism>
<sequence>MRCLAPTLSIAVLGGASASEAGLRGFEAFGLFGFARTGLSADCPDVPEDADDVDECVGSATATPHPIPSTTADPTPRATANAPT</sequence>
<evidence type="ECO:0000256" key="1">
    <source>
        <dbReference type="SAM" id="MobiDB-lite"/>
    </source>
</evidence>